<evidence type="ECO:0008006" key="5">
    <source>
        <dbReference type="Google" id="ProtNLM"/>
    </source>
</evidence>
<dbReference type="Proteomes" id="UP000053989">
    <property type="component" value="Unassembled WGS sequence"/>
</dbReference>
<dbReference type="HOGENOM" id="CLU_2334856_0_0_1"/>
<dbReference type="AlphaFoldDB" id="A0A0C3D514"/>
<keyword evidence="2" id="KW-0732">Signal</keyword>
<feature type="signal peptide" evidence="2">
    <location>
        <begin position="1"/>
        <end position="28"/>
    </location>
</feature>
<name>A0A0C3D514_9AGAM</name>
<reference evidence="4" key="2">
    <citation type="submission" date="2015-01" db="EMBL/GenBank/DDBJ databases">
        <title>Evolutionary Origins and Diversification of the Mycorrhizal Mutualists.</title>
        <authorList>
            <consortium name="DOE Joint Genome Institute"/>
            <consortium name="Mycorrhizal Genomics Consortium"/>
            <person name="Kohler A."/>
            <person name="Kuo A."/>
            <person name="Nagy L.G."/>
            <person name="Floudas D."/>
            <person name="Copeland A."/>
            <person name="Barry K.W."/>
            <person name="Cichocki N."/>
            <person name="Veneault-Fourrey C."/>
            <person name="LaButti K."/>
            <person name="Lindquist E.A."/>
            <person name="Lipzen A."/>
            <person name="Lundell T."/>
            <person name="Morin E."/>
            <person name="Murat C."/>
            <person name="Riley R."/>
            <person name="Ohm R."/>
            <person name="Sun H."/>
            <person name="Tunlid A."/>
            <person name="Henrissat B."/>
            <person name="Grigoriev I.V."/>
            <person name="Hibbett D.S."/>
            <person name="Martin F."/>
        </authorList>
    </citation>
    <scope>NUCLEOTIDE SEQUENCE [LARGE SCALE GENOMIC DNA]</scope>
    <source>
        <strain evidence="4">Foug A</strain>
    </source>
</reference>
<organism evidence="3 4">
    <name type="scientific">Scleroderma citrinum Foug A</name>
    <dbReference type="NCBI Taxonomy" id="1036808"/>
    <lineage>
        <taxon>Eukaryota</taxon>
        <taxon>Fungi</taxon>
        <taxon>Dikarya</taxon>
        <taxon>Basidiomycota</taxon>
        <taxon>Agaricomycotina</taxon>
        <taxon>Agaricomycetes</taxon>
        <taxon>Agaricomycetidae</taxon>
        <taxon>Boletales</taxon>
        <taxon>Sclerodermatineae</taxon>
        <taxon>Sclerodermataceae</taxon>
        <taxon>Scleroderma</taxon>
    </lineage>
</organism>
<dbReference type="InParanoid" id="A0A0C3D514"/>
<feature type="region of interest" description="Disordered" evidence="1">
    <location>
        <begin position="55"/>
        <end position="74"/>
    </location>
</feature>
<evidence type="ECO:0000256" key="1">
    <source>
        <dbReference type="SAM" id="MobiDB-lite"/>
    </source>
</evidence>
<accession>A0A0C3D514</accession>
<evidence type="ECO:0000256" key="2">
    <source>
        <dbReference type="SAM" id="SignalP"/>
    </source>
</evidence>
<proteinExistence type="predicted"/>
<reference evidence="3 4" key="1">
    <citation type="submission" date="2014-04" db="EMBL/GenBank/DDBJ databases">
        <authorList>
            <consortium name="DOE Joint Genome Institute"/>
            <person name="Kuo A."/>
            <person name="Kohler A."/>
            <person name="Nagy L.G."/>
            <person name="Floudas D."/>
            <person name="Copeland A."/>
            <person name="Barry K.W."/>
            <person name="Cichocki N."/>
            <person name="Veneault-Fourrey C."/>
            <person name="LaButti K."/>
            <person name="Lindquist E.A."/>
            <person name="Lipzen A."/>
            <person name="Lundell T."/>
            <person name="Morin E."/>
            <person name="Murat C."/>
            <person name="Sun H."/>
            <person name="Tunlid A."/>
            <person name="Henrissat B."/>
            <person name="Grigoriev I.V."/>
            <person name="Hibbett D.S."/>
            <person name="Martin F."/>
            <person name="Nordberg H.P."/>
            <person name="Cantor M.N."/>
            <person name="Hua S.X."/>
        </authorList>
    </citation>
    <scope>NUCLEOTIDE SEQUENCE [LARGE SCALE GENOMIC DNA]</scope>
    <source>
        <strain evidence="3 4">Foug A</strain>
    </source>
</reference>
<dbReference type="EMBL" id="KN822126">
    <property type="protein sequence ID" value="KIM55890.1"/>
    <property type="molecule type" value="Genomic_DNA"/>
</dbReference>
<evidence type="ECO:0000313" key="4">
    <source>
        <dbReference type="Proteomes" id="UP000053989"/>
    </source>
</evidence>
<evidence type="ECO:0000313" key="3">
    <source>
        <dbReference type="EMBL" id="KIM55890.1"/>
    </source>
</evidence>
<keyword evidence="4" id="KW-1185">Reference proteome</keyword>
<protein>
    <recommendedName>
        <fullName evidence="5">Secreted protein</fullName>
    </recommendedName>
</protein>
<sequence length="98" mass="10971">MAPTAKKHFVHWMVRAAILILVTQANIASRSMLMGPDQISSYLSSSQDPACLHFNTDAPPLPQRKREQPKRRHWQTTQITRAMVAPDVTQIYKGGSSA</sequence>
<feature type="chain" id="PRO_5002163016" description="Secreted protein" evidence="2">
    <location>
        <begin position="29"/>
        <end position="98"/>
    </location>
</feature>
<gene>
    <name evidence="3" type="ORF">SCLCIDRAFT_1220876</name>
</gene>